<keyword evidence="5" id="KW-0997">Cell inner membrane</keyword>
<evidence type="ECO:0000256" key="3">
    <source>
        <dbReference type="ARBA" id="ARBA00022475"/>
    </source>
</evidence>
<evidence type="ECO:0000313" key="10">
    <source>
        <dbReference type="Proteomes" id="UP001595705"/>
    </source>
</evidence>
<keyword evidence="3" id="KW-1003">Cell membrane</keyword>
<reference evidence="10" key="1">
    <citation type="journal article" date="2019" name="Int. J. Syst. Evol. Microbiol.">
        <title>The Global Catalogue of Microorganisms (GCM) 10K type strain sequencing project: providing services to taxonomists for standard genome sequencing and annotation.</title>
        <authorList>
            <consortium name="The Broad Institute Genomics Platform"/>
            <consortium name="The Broad Institute Genome Sequencing Center for Infectious Disease"/>
            <person name="Wu L."/>
            <person name="Ma J."/>
        </authorList>
    </citation>
    <scope>NUCLEOTIDE SEQUENCE [LARGE SCALE GENOMIC DNA]</scope>
    <source>
        <strain evidence="10">KCTC 42441</strain>
    </source>
</reference>
<dbReference type="Pfam" id="PF07963">
    <property type="entry name" value="N_methyl"/>
    <property type="match status" value="1"/>
</dbReference>
<keyword evidence="10" id="KW-1185">Reference proteome</keyword>
<protein>
    <submittedName>
        <fullName evidence="9">Prepilin-type N-terminal cleavage/methylation domain-containing protein</fullName>
    </submittedName>
</protein>
<dbReference type="Proteomes" id="UP001595705">
    <property type="component" value="Unassembled WGS sequence"/>
</dbReference>
<comment type="caution">
    <text evidence="9">The sequence shown here is derived from an EMBL/GenBank/DDBJ whole genome shotgun (WGS) entry which is preliminary data.</text>
</comment>
<evidence type="ECO:0000313" key="9">
    <source>
        <dbReference type="EMBL" id="MFC3714857.1"/>
    </source>
</evidence>
<proteinExistence type="inferred from homology"/>
<evidence type="ECO:0000256" key="7">
    <source>
        <dbReference type="ARBA" id="ARBA00022989"/>
    </source>
</evidence>
<organism evidence="9 10">
    <name type="scientific">Luteimonas soli</name>
    <dbReference type="NCBI Taxonomy" id="1648966"/>
    <lineage>
        <taxon>Bacteria</taxon>
        <taxon>Pseudomonadati</taxon>
        <taxon>Pseudomonadota</taxon>
        <taxon>Gammaproteobacteria</taxon>
        <taxon>Lysobacterales</taxon>
        <taxon>Lysobacteraceae</taxon>
        <taxon>Luteimonas</taxon>
    </lineage>
</organism>
<keyword evidence="8" id="KW-0472">Membrane</keyword>
<dbReference type="PANTHER" id="PTHR38779:SF2">
    <property type="entry name" value="TYPE II SECRETION SYSTEM PROTEIN I-RELATED"/>
    <property type="match status" value="1"/>
</dbReference>
<evidence type="ECO:0000256" key="1">
    <source>
        <dbReference type="ARBA" id="ARBA00004377"/>
    </source>
</evidence>
<comment type="similarity">
    <text evidence="2">Belongs to the GSP I family.</text>
</comment>
<accession>A0ABV7XHP0</accession>
<evidence type="ECO:0000256" key="2">
    <source>
        <dbReference type="ARBA" id="ARBA00008358"/>
    </source>
</evidence>
<evidence type="ECO:0000256" key="4">
    <source>
        <dbReference type="ARBA" id="ARBA00022481"/>
    </source>
</evidence>
<dbReference type="InterPro" id="IPR012902">
    <property type="entry name" value="N_methyl_site"/>
</dbReference>
<dbReference type="NCBIfam" id="NF047828">
    <property type="entry name" value="T3SSXpsI"/>
    <property type="match status" value="1"/>
</dbReference>
<dbReference type="RefSeq" id="WP_386741820.1">
    <property type="nucleotide sequence ID" value="NZ_JBHRYA010000001.1"/>
</dbReference>
<evidence type="ECO:0000256" key="8">
    <source>
        <dbReference type="ARBA" id="ARBA00023136"/>
    </source>
</evidence>
<keyword evidence="7" id="KW-1133">Transmembrane helix</keyword>
<dbReference type="PANTHER" id="PTHR38779">
    <property type="entry name" value="TYPE II SECRETION SYSTEM PROTEIN I-RELATED"/>
    <property type="match status" value="1"/>
</dbReference>
<dbReference type="EMBL" id="JBHRYA010000001">
    <property type="protein sequence ID" value="MFC3714857.1"/>
    <property type="molecule type" value="Genomic_DNA"/>
</dbReference>
<evidence type="ECO:0000256" key="6">
    <source>
        <dbReference type="ARBA" id="ARBA00022692"/>
    </source>
</evidence>
<keyword evidence="6" id="KW-0812">Transmembrane</keyword>
<sequence length="150" mass="16085">MSAGRSSRVPPARQRGFTLLEVIIAFAVLALALTLLLGTLSGSAREVRASADAGRAALHAQSLLDQVGVGEALSPGSRDGEFEDGRYRWHLRIDPYVDPTMRTRDTIEPGAARLMLLALDVEWGDGGPRQSLQLQTLRLSQPDAFGGGSF</sequence>
<dbReference type="InterPro" id="IPR010052">
    <property type="entry name" value="T2SS_protein-GspI"/>
</dbReference>
<comment type="subcellular location">
    <subcellularLocation>
        <location evidence="1">Cell inner membrane</location>
        <topology evidence="1">Single-pass membrane protein</topology>
    </subcellularLocation>
</comment>
<keyword evidence="4" id="KW-0488">Methylation</keyword>
<gene>
    <name evidence="9" type="ORF">ACFONC_01625</name>
</gene>
<dbReference type="NCBIfam" id="TIGR02532">
    <property type="entry name" value="IV_pilin_GFxxxE"/>
    <property type="match status" value="1"/>
</dbReference>
<name>A0ABV7XHP0_9GAMM</name>
<evidence type="ECO:0000256" key="5">
    <source>
        <dbReference type="ARBA" id="ARBA00022519"/>
    </source>
</evidence>
<dbReference type="PROSITE" id="PS00409">
    <property type="entry name" value="PROKAR_NTER_METHYL"/>
    <property type="match status" value="1"/>
</dbReference>